<dbReference type="EMBL" id="JAEPRQ010000004">
    <property type="protein sequence ID" value="MBK4216769.1"/>
    <property type="molecule type" value="Genomic_DNA"/>
</dbReference>
<comment type="caution">
    <text evidence="1">The sequence shown here is derived from an EMBL/GenBank/DDBJ whole genome shotgun (WGS) entry which is preliminary data.</text>
</comment>
<dbReference type="Proteomes" id="UP000640485">
    <property type="component" value="Unassembled WGS sequence"/>
</dbReference>
<name>A0A934SKH8_9RHOB</name>
<accession>A0A934SKH8</accession>
<dbReference type="AlphaFoldDB" id="A0A934SKH8"/>
<reference evidence="1" key="1">
    <citation type="submission" date="2021-01" db="EMBL/GenBank/DDBJ databases">
        <title>Paracoccus amoyensis sp. nov., isolated from the surface seawater along the coast of Xiamen Island, China.</title>
        <authorList>
            <person name="Lyu L."/>
        </authorList>
    </citation>
    <scope>NUCLEOTIDE SEQUENCE</scope>
    <source>
        <strain evidence="1">MJ17</strain>
    </source>
</reference>
<protein>
    <recommendedName>
        <fullName evidence="3">Lipoprotein</fullName>
    </recommendedName>
</protein>
<evidence type="ECO:0008006" key="3">
    <source>
        <dbReference type="Google" id="ProtNLM"/>
    </source>
</evidence>
<dbReference type="RefSeq" id="WP_200686996.1">
    <property type="nucleotide sequence ID" value="NZ_JAEPRQ010000004.1"/>
</dbReference>
<evidence type="ECO:0000313" key="2">
    <source>
        <dbReference type="Proteomes" id="UP000640485"/>
    </source>
</evidence>
<evidence type="ECO:0000313" key="1">
    <source>
        <dbReference type="EMBL" id="MBK4216769.1"/>
    </source>
</evidence>
<gene>
    <name evidence="1" type="ORF">JJJ17_12600</name>
</gene>
<keyword evidence="2" id="KW-1185">Reference proteome</keyword>
<dbReference type="PROSITE" id="PS51257">
    <property type="entry name" value="PROKAR_LIPOPROTEIN"/>
    <property type="match status" value="1"/>
</dbReference>
<proteinExistence type="predicted"/>
<organism evidence="1 2">
    <name type="scientific">Paracoccus caeni</name>
    <dbReference type="NCBI Taxonomy" id="657651"/>
    <lineage>
        <taxon>Bacteria</taxon>
        <taxon>Pseudomonadati</taxon>
        <taxon>Pseudomonadota</taxon>
        <taxon>Alphaproteobacteria</taxon>
        <taxon>Rhodobacterales</taxon>
        <taxon>Paracoccaceae</taxon>
        <taxon>Paracoccus</taxon>
    </lineage>
</organism>
<sequence length="110" mass="12554">MLQRPHSARRRSATPLFSAALIGVILSGCVTVEDRQSADANTCQSFGASYGSAAYTDCMLEQQRRRDDKHLDSLEKTRMTTEIARDAQIMADRARRDRCDRDSDRRECRR</sequence>